<proteinExistence type="predicted"/>
<dbReference type="KEGG" id="aacx:DEACI_3349"/>
<accession>A0A8S0X6M4</accession>
<keyword evidence="3" id="KW-1185">Reference proteome</keyword>
<evidence type="ECO:0000313" key="3">
    <source>
        <dbReference type="Proteomes" id="UP001071230"/>
    </source>
</evidence>
<dbReference type="EMBL" id="CDGJ01000111">
    <property type="protein sequence ID" value="CEJ09143.1"/>
    <property type="molecule type" value="Genomic_DNA"/>
</dbReference>
<dbReference type="AlphaFoldDB" id="A0A8S0X6M4"/>
<evidence type="ECO:0000313" key="2">
    <source>
        <dbReference type="EMBL" id="CEJ09143.1"/>
    </source>
</evidence>
<dbReference type="Proteomes" id="UP001071230">
    <property type="component" value="Unassembled WGS sequence"/>
</dbReference>
<reference evidence="2" key="1">
    <citation type="submission" date="2014-11" db="EMBL/GenBank/DDBJ databases">
        <authorList>
            <person name="Hornung B.V."/>
        </authorList>
    </citation>
    <scope>NUCLEOTIDE SEQUENCE</scope>
    <source>
        <strain evidence="2">INE</strain>
    </source>
</reference>
<name>A0A8S0X6M4_9FIRM</name>
<dbReference type="RefSeq" id="WP_240986001.1">
    <property type="nucleotide sequence ID" value="NZ_CDGJ01000111.1"/>
</dbReference>
<evidence type="ECO:0000313" key="1">
    <source>
        <dbReference type="EMBL" id="CAA7602670.1"/>
    </source>
</evidence>
<protein>
    <submittedName>
        <fullName evidence="1">Uncharacterized protein</fullName>
    </submittedName>
</protein>
<organism evidence="1">
    <name type="scientific">Acididesulfobacillus acetoxydans</name>
    <dbReference type="NCBI Taxonomy" id="1561005"/>
    <lineage>
        <taxon>Bacteria</taxon>
        <taxon>Bacillati</taxon>
        <taxon>Bacillota</taxon>
        <taxon>Clostridia</taxon>
        <taxon>Eubacteriales</taxon>
        <taxon>Peptococcaceae</taxon>
        <taxon>Acididesulfobacillus</taxon>
    </lineage>
</organism>
<dbReference type="Proteomes" id="UP000836597">
    <property type="component" value="Chromosome"/>
</dbReference>
<reference evidence="1" key="2">
    <citation type="submission" date="2020-01" db="EMBL/GenBank/DDBJ databases">
        <authorList>
            <person name="Hornung B."/>
        </authorList>
    </citation>
    <scope>NUCLEOTIDE SEQUENCE</scope>
    <source>
        <strain evidence="1">PacBioINE</strain>
    </source>
</reference>
<gene>
    <name evidence="1" type="ORF">DEACI_3349</name>
    <name evidence="2" type="ORF">DEACI_3626</name>
</gene>
<dbReference type="EMBL" id="LR746496">
    <property type="protein sequence ID" value="CAA7602670.1"/>
    <property type="molecule type" value="Genomic_DNA"/>
</dbReference>
<sequence length="98" mass="10348">MEHSKEDLLGAGNRSSLLFCTLRVLYRIGTVRSADTFILDAFLICLGSAAKFSALGLGLGLVVEGDKGSGQLARQQGAGRSSKIFESRRGMGQGLVTN</sequence>